<dbReference type="EMBL" id="CP000887">
    <property type="protein sequence ID" value="ACD72339.1"/>
    <property type="molecule type" value="Genomic_DNA"/>
</dbReference>
<dbReference type="PROSITE" id="PS00584">
    <property type="entry name" value="PFKB_KINASES_2"/>
    <property type="match status" value="1"/>
</dbReference>
<dbReference type="GO" id="GO:0042840">
    <property type="term" value="P:D-glucuronate catabolic process"/>
    <property type="evidence" value="ECO:0007669"/>
    <property type="project" value="TreeGrafter"/>
</dbReference>
<evidence type="ECO:0000256" key="1">
    <source>
        <dbReference type="ARBA" id="ARBA00010688"/>
    </source>
</evidence>
<keyword evidence="3 5" id="KW-0418">Kinase</keyword>
<dbReference type="HOGENOM" id="CLU_027634_8_0_5"/>
<evidence type="ECO:0000256" key="2">
    <source>
        <dbReference type="ARBA" id="ARBA00022679"/>
    </source>
</evidence>
<evidence type="ECO:0000256" key="3">
    <source>
        <dbReference type="ARBA" id="ARBA00022777"/>
    </source>
</evidence>
<dbReference type="GO" id="GO:0006974">
    <property type="term" value="P:DNA damage response"/>
    <property type="evidence" value="ECO:0007669"/>
    <property type="project" value="TreeGrafter"/>
</dbReference>
<dbReference type="GO" id="GO:0005829">
    <property type="term" value="C:cytosol"/>
    <property type="evidence" value="ECO:0007669"/>
    <property type="project" value="TreeGrafter"/>
</dbReference>
<dbReference type="CDD" id="cd01166">
    <property type="entry name" value="KdgK"/>
    <property type="match status" value="1"/>
</dbReference>
<evidence type="ECO:0000259" key="4">
    <source>
        <dbReference type="Pfam" id="PF00294"/>
    </source>
</evidence>
<evidence type="ECO:0000313" key="6">
    <source>
        <dbReference type="Proteomes" id="UP000002565"/>
    </source>
</evidence>
<gene>
    <name evidence="5" type="ordered locus">BAbS19_I08180</name>
</gene>
<dbReference type="InterPro" id="IPR002173">
    <property type="entry name" value="Carboh/pur_kinase_PfkB_CS"/>
</dbReference>
<dbReference type="PANTHER" id="PTHR43085:SF15">
    <property type="entry name" value="2-DEHYDRO-3-DEOXYGLUCONOKINASE"/>
    <property type="match status" value="1"/>
</dbReference>
<organism evidence="5 6">
    <name type="scientific">Brucella abortus (strain S19)</name>
    <dbReference type="NCBI Taxonomy" id="430066"/>
    <lineage>
        <taxon>Bacteria</taxon>
        <taxon>Pseudomonadati</taxon>
        <taxon>Pseudomonadota</taxon>
        <taxon>Alphaproteobacteria</taxon>
        <taxon>Hyphomicrobiales</taxon>
        <taxon>Brucellaceae</taxon>
        <taxon>Brucella/Ochrobactrum group</taxon>
        <taxon>Brucella</taxon>
    </lineage>
</organism>
<comment type="similarity">
    <text evidence="1">Belongs to the carbohydrate kinase PfkB family.</text>
</comment>
<proteinExistence type="inferred from homology"/>
<dbReference type="InterPro" id="IPR050306">
    <property type="entry name" value="PfkB_Carbo_kinase"/>
</dbReference>
<accession>A0A0F6AQD6</accession>
<dbReference type="KEGG" id="bmc:BAbS19_I08180"/>
<dbReference type="GO" id="GO:0008673">
    <property type="term" value="F:2-dehydro-3-deoxygluconokinase activity"/>
    <property type="evidence" value="ECO:0007669"/>
    <property type="project" value="TreeGrafter"/>
</dbReference>
<dbReference type="InterPro" id="IPR011611">
    <property type="entry name" value="PfkB_dom"/>
</dbReference>
<dbReference type="GO" id="GO:0019698">
    <property type="term" value="P:D-galacturonate catabolic process"/>
    <property type="evidence" value="ECO:0007669"/>
    <property type="project" value="TreeGrafter"/>
</dbReference>
<dbReference type="Pfam" id="PF00294">
    <property type="entry name" value="PfkB"/>
    <property type="match status" value="1"/>
</dbReference>
<protein>
    <submittedName>
        <fullName evidence="5">2-dehydro-3-deoxygluconokinase</fullName>
    </submittedName>
</protein>
<reference evidence="5 6" key="1">
    <citation type="journal article" date="2008" name="PLoS ONE">
        <title>Genome sequence of Brucella abortus vaccine strain S19 compared to virulent strains yields candidate virulence genes.</title>
        <authorList>
            <person name="Crasta O.R."/>
            <person name="Folkerts O."/>
            <person name="Fei Z."/>
            <person name="Mane S.P."/>
            <person name="Evans C."/>
            <person name="Martino-Catt S."/>
            <person name="Bricker B."/>
            <person name="Yu G."/>
            <person name="Du L."/>
            <person name="Sobral B.W."/>
        </authorList>
    </citation>
    <scope>NUCLEOTIDE SEQUENCE [LARGE SCALE GENOMIC DNA]</scope>
    <source>
        <strain evidence="5 6">S19</strain>
    </source>
</reference>
<sequence>MGGFASIGECMIELSGNEGDQWRMGFAGDTLNTAWYMRALTDKSYPVEYVTAFGEDSFSQKQRVFLTSNGIGIAHSPVIGGLHPGLYAITLDGAERSFTYWRSNAAARRLACDRDALEKSLAGRDMIYFSGITLAIILPEHRATFFDILHQCRAAGSRIAFDPNFRQQLWPDRKAAREIISNAMGIADIALPTFPDEQALFGDRDAAACAKRIAALGVGEIVVKDGTEPALVAAGGECTLVPSAAAQAIDTTGAGDSFNGAYLAARLNGLAPVEAARKAHLVAARVVEIRGALARWKRHAPLLPVNPPRAKR</sequence>
<dbReference type="InterPro" id="IPR029056">
    <property type="entry name" value="Ribokinase-like"/>
</dbReference>
<dbReference type="Proteomes" id="UP000002565">
    <property type="component" value="Chromosome 1"/>
</dbReference>
<keyword evidence="2" id="KW-0808">Transferase</keyword>
<name>A0A0F6AQD6_BRUA1</name>
<dbReference type="PANTHER" id="PTHR43085">
    <property type="entry name" value="HEXOKINASE FAMILY MEMBER"/>
    <property type="match status" value="1"/>
</dbReference>
<feature type="domain" description="Carbohydrate kinase PfkB" evidence="4">
    <location>
        <begin position="5"/>
        <end position="292"/>
    </location>
</feature>
<evidence type="ECO:0000313" key="5">
    <source>
        <dbReference type="EMBL" id="ACD72339.1"/>
    </source>
</evidence>
<dbReference type="SUPFAM" id="SSF53613">
    <property type="entry name" value="Ribokinase-like"/>
    <property type="match status" value="1"/>
</dbReference>
<dbReference type="AlphaFoldDB" id="A0A0F6AQD6"/>
<dbReference type="Gene3D" id="3.40.1190.20">
    <property type="match status" value="1"/>
</dbReference>